<keyword evidence="6" id="KW-0472">Membrane</keyword>
<feature type="domain" description="Phospholipid/glycerol acyltransferase" evidence="7">
    <location>
        <begin position="80"/>
        <end position="193"/>
    </location>
</feature>
<dbReference type="SUPFAM" id="SSF69593">
    <property type="entry name" value="Glycerol-3-phosphate (1)-acyltransferase"/>
    <property type="match status" value="1"/>
</dbReference>
<dbReference type="AlphaFoldDB" id="H1FSG7"/>
<evidence type="ECO:0000256" key="2">
    <source>
        <dbReference type="ARBA" id="ARBA00022516"/>
    </source>
</evidence>
<comment type="caution">
    <text evidence="8">The sequence shown here is derived from an EMBL/GenBank/DDBJ whole genome shotgun (WGS) entry which is preliminary data.</text>
</comment>
<dbReference type="PANTHER" id="PTHR10434">
    <property type="entry name" value="1-ACYL-SN-GLYCEROL-3-PHOSPHATE ACYLTRANSFERASE"/>
    <property type="match status" value="1"/>
</dbReference>
<dbReference type="OrthoDB" id="9812274at2"/>
<dbReference type="HOGENOM" id="CLU_1133130_0_0_7"/>
<evidence type="ECO:0000313" key="9">
    <source>
        <dbReference type="Proteomes" id="UP000006431"/>
    </source>
</evidence>
<keyword evidence="2" id="KW-0444">Lipid biosynthesis</keyword>
<evidence type="ECO:0000256" key="4">
    <source>
        <dbReference type="ARBA" id="ARBA00023098"/>
    </source>
</evidence>
<keyword evidence="6" id="KW-1133">Transmembrane helix</keyword>
<evidence type="ECO:0000313" key="8">
    <source>
        <dbReference type="EMBL" id="EHP29895.1"/>
    </source>
</evidence>
<reference evidence="8 9" key="1">
    <citation type="journal article" date="2012" name="Proc. Natl. Acad. Sci. U.S.A.">
        <title>Genome and physiology of a model Epsilonproteobacterium responsible for sulfide detoxification in marine oxygen depletion zones.</title>
        <authorList>
            <person name="Grote J."/>
            <person name="Schott T."/>
            <person name="Bruckner C.G."/>
            <person name="Glockner F.O."/>
            <person name="Jost G."/>
            <person name="Teeling H."/>
            <person name="Labrenz M."/>
            <person name="Jurgens K."/>
        </authorList>
    </citation>
    <scope>NUCLEOTIDE SEQUENCE [LARGE SCALE GENOMIC DNA]</scope>
    <source>
        <strain evidence="8 9">GD1</strain>
    </source>
</reference>
<dbReference type="EMBL" id="AFRZ01000001">
    <property type="protein sequence ID" value="EHP29895.1"/>
    <property type="molecule type" value="Genomic_DNA"/>
</dbReference>
<dbReference type="CDD" id="cd07989">
    <property type="entry name" value="LPLAT_AGPAT-like"/>
    <property type="match status" value="1"/>
</dbReference>
<dbReference type="GO" id="GO:0006654">
    <property type="term" value="P:phosphatidic acid biosynthetic process"/>
    <property type="evidence" value="ECO:0007669"/>
    <property type="project" value="TreeGrafter"/>
</dbReference>
<dbReference type="EC" id="2.3.1.51" evidence="8"/>
<keyword evidence="9" id="KW-1185">Reference proteome</keyword>
<sequence>MGGSMRLGCIASSFAFILFFGLIGLFVIPSLLIYGISYPFVKYPQDRFQYLSSVIYKIFFFSIPRIKLDIKLLEELPKSAVYVSTHQSNLDYPILGYFIQKYLIMTTMNFKKIPFISQVGHLIGIRHLDKNNLGNISDTYGEFEQMLQEDRNVVFFAEGTRGSGKGLGRFKKGAFRLAMKTNKPIIPIVIDGSADILAKGNFCFSGTKKANIKVQMLEPIYPDKFSNESDMLKYTHNIMSESCQK</sequence>
<name>H1FSG7_SULGG</name>
<dbReference type="STRING" id="929558.SMGD1_1371"/>
<keyword evidence="6" id="KW-0812">Transmembrane</keyword>
<evidence type="ECO:0000259" key="7">
    <source>
        <dbReference type="SMART" id="SM00563"/>
    </source>
</evidence>
<keyword evidence="3 8" id="KW-0808">Transferase</keyword>
<keyword evidence="4" id="KW-0443">Lipid metabolism</keyword>
<evidence type="ECO:0000256" key="1">
    <source>
        <dbReference type="ARBA" id="ARBA00005189"/>
    </source>
</evidence>
<keyword evidence="5 8" id="KW-0012">Acyltransferase</keyword>
<dbReference type="Proteomes" id="UP000006431">
    <property type="component" value="Unassembled WGS sequence"/>
</dbReference>
<accession>H1FSG7</accession>
<evidence type="ECO:0000256" key="5">
    <source>
        <dbReference type="ARBA" id="ARBA00023315"/>
    </source>
</evidence>
<dbReference type="PATRIC" id="fig|929558.5.peg.1362"/>
<dbReference type="PANTHER" id="PTHR10434:SF64">
    <property type="entry name" value="1-ACYL-SN-GLYCEROL-3-PHOSPHATE ACYLTRANSFERASE-RELATED"/>
    <property type="match status" value="1"/>
</dbReference>
<gene>
    <name evidence="8" type="primary">plsC3</name>
    <name evidence="8" type="ORF">SMGD1_1371</name>
</gene>
<organism evidence="8 9">
    <name type="scientific">Sulfurimonas gotlandica (strain DSM 19862 / JCM 16533 / GD1)</name>
    <dbReference type="NCBI Taxonomy" id="929558"/>
    <lineage>
        <taxon>Bacteria</taxon>
        <taxon>Pseudomonadati</taxon>
        <taxon>Campylobacterota</taxon>
        <taxon>Epsilonproteobacteria</taxon>
        <taxon>Campylobacterales</taxon>
        <taxon>Sulfurimonadaceae</taxon>
        <taxon>Sulfurimonas</taxon>
    </lineage>
</organism>
<dbReference type="GO" id="GO:0003841">
    <property type="term" value="F:1-acylglycerol-3-phosphate O-acyltransferase activity"/>
    <property type="evidence" value="ECO:0007669"/>
    <property type="project" value="UniProtKB-EC"/>
</dbReference>
<evidence type="ECO:0000256" key="6">
    <source>
        <dbReference type="SAM" id="Phobius"/>
    </source>
</evidence>
<dbReference type="eggNOG" id="COG0204">
    <property type="taxonomic scope" value="Bacteria"/>
</dbReference>
<comment type="pathway">
    <text evidence="1">Lipid metabolism.</text>
</comment>
<dbReference type="InterPro" id="IPR002123">
    <property type="entry name" value="Plipid/glycerol_acylTrfase"/>
</dbReference>
<feature type="transmembrane region" description="Helical" evidence="6">
    <location>
        <begin position="7"/>
        <end position="36"/>
    </location>
</feature>
<evidence type="ECO:0000256" key="3">
    <source>
        <dbReference type="ARBA" id="ARBA00022679"/>
    </source>
</evidence>
<dbReference type="Pfam" id="PF01553">
    <property type="entry name" value="Acyltransferase"/>
    <property type="match status" value="1"/>
</dbReference>
<protein>
    <submittedName>
        <fullName evidence="8">1-acyl-sn-glycerol-3-phosphate acyltransferase 1</fullName>
        <ecNumber evidence="8">2.3.1.51</ecNumber>
    </submittedName>
</protein>
<dbReference type="SMART" id="SM00563">
    <property type="entry name" value="PlsC"/>
    <property type="match status" value="1"/>
</dbReference>
<proteinExistence type="predicted"/>